<keyword evidence="4" id="KW-1185">Reference proteome</keyword>
<dbReference type="InterPro" id="IPR029001">
    <property type="entry name" value="ITPase-like_fam"/>
</dbReference>
<dbReference type="SUPFAM" id="SSF52972">
    <property type="entry name" value="ITPase-like"/>
    <property type="match status" value="1"/>
</dbReference>
<sequence>MLQPILNVLNTQRIVLASGSPRRKQFLGQIVGLSFEVIPSSFEENLDKSLFKQPSDYVKETARLKTIEVVDRLKTDQRIPDLVIGADTVVAMDDKIYEKPKDRQDAINMLKSFNNRSHSVYTGVVLATPKSSKYVTFGEVINDYRYNIFHECTEVIMSEIPDNVIEQYVDTGEPMDKAGGYGIQSLGGSLVKGINGDFFNVAGFPVHTFCKNLYSLYASNK</sequence>
<reference evidence="3 4" key="1">
    <citation type="journal article" date="2013" name="Nature">
        <title>Insights into bilaterian evolution from three spiralian genomes.</title>
        <authorList>
            <person name="Simakov O."/>
            <person name="Marletaz F."/>
            <person name="Cho S.J."/>
            <person name="Edsinger-Gonzales E."/>
            <person name="Havlak P."/>
            <person name="Hellsten U."/>
            <person name="Kuo D.H."/>
            <person name="Larsson T."/>
            <person name="Lv J."/>
            <person name="Arendt D."/>
            <person name="Savage R."/>
            <person name="Osoegawa K."/>
            <person name="de Jong P."/>
            <person name="Grimwood J."/>
            <person name="Chapman J.A."/>
            <person name="Shapiro H."/>
            <person name="Aerts A."/>
            <person name="Otillar R.P."/>
            <person name="Terry A.Y."/>
            <person name="Boore J.L."/>
            <person name="Grigoriev I.V."/>
            <person name="Lindberg D.R."/>
            <person name="Seaver E.C."/>
            <person name="Weisblat D.A."/>
            <person name="Putnam N.H."/>
            <person name="Rokhsar D.S."/>
        </authorList>
    </citation>
    <scope>NUCLEOTIDE SEQUENCE [LARGE SCALE GENOMIC DNA]</scope>
</reference>
<dbReference type="CTD" id="20244255"/>
<dbReference type="Pfam" id="PF02545">
    <property type="entry name" value="Maf"/>
    <property type="match status" value="1"/>
</dbReference>
<dbReference type="KEGG" id="lgi:LOTGIDRAFT_178022"/>
<dbReference type="OrthoDB" id="10267058at2759"/>
<evidence type="ECO:0000313" key="3">
    <source>
        <dbReference type="EMBL" id="ESP00014.1"/>
    </source>
</evidence>
<dbReference type="NCBIfam" id="TIGR00172">
    <property type="entry name" value="maf"/>
    <property type="match status" value="1"/>
</dbReference>
<dbReference type="PANTHER" id="PTHR43213:SF5">
    <property type="entry name" value="BIFUNCTIONAL DTTP_UTP PYROPHOSPHATASE_METHYLTRANSFERASE PROTEIN-RELATED"/>
    <property type="match status" value="1"/>
</dbReference>
<accession>V4A7S8</accession>
<dbReference type="Gene3D" id="3.90.950.10">
    <property type="match status" value="1"/>
</dbReference>
<evidence type="ECO:0000256" key="2">
    <source>
        <dbReference type="ARBA" id="ARBA00022801"/>
    </source>
</evidence>
<gene>
    <name evidence="3" type="ORF">LOTGIDRAFT_178022</name>
</gene>
<dbReference type="STRING" id="225164.V4A7S8"/>
<name>V4A7S8_LOTGI</name>
<dbReference type="GO" id="GO:0047429">
    <property type="term" value="F:nucleoside triphosphate diphosphatase activity"/>
    <property type="evidence" value="ECO:0007669"/>
    <property type="project" value="InterPro"/>
</dbReference>
<dbReference type="EMBL" id="KB200869">
    <property type="protein sequence ID" value="ESP00014.1"/>
    <property type="molecule type" value="Genomic_DNA"/>
</dbReference>
<organism evidence="3 4">
    <name type="scientific">Lottia gigantea</name>
    <name type="common">Giant owl limpet</name>
    <dbReference type="NCBI Taxonomy" id="225164"/>
    <lineage>
        <taxon>Eukaryota</taxon>
        <taxon>Metazoa</taxon>
        <taxon>Spiralia</taxon>
        <taxon>Lophotrochozoa</taxon>
        <taxon>Mollusca</taxon>
        <taxon>Gastropoda</taxon>
        <taxon>Patellogastropoda</taxon>
        <taxon>Lottioidea</taxon>
        <taxon>Lottiidae</taxon>
        <taxon>Lottia</taxon>
    </lineage>
</organism>
<dbReference type="HOGENOM" id="CLU_040416_0_2_1"/>
<dbReference type="PIRSF" id="PIRSF006305">
    <property type="entry name" value="Maf"/>
    <property type="match status" value="1"/>
</dbReference>
<comment type="cofactor">
    <cofactor evidence="1">
        <name>a divalent metal cation</name>
        <dbReference type="ChEBI" id="CHEBI:60240"/>
    </cofactor>
</comment>
<proteinExistence type="inferred from homology"/>
<dbReference type="RefSeq" id="XP_009049205.1">
    <property type="nucleotide sequence ID" value="XM_009050957.1"/>
</dbReference>
<dbReference type="PANTHER" id="PTHR43213">
    <property type="entry name" value="BIFUNCTIONAL DTTP/UTP PYROPHOSPHATASE/METHYLTRANSFERASE PROTEIN-RELATED"/>
    <property type="match status" value="1"/>
</dbReference>
<dbReference type="OMA" id="VIGCDSV"/>
<dbReference type="CDD" id="cd00555">
    <property type="entry name" value="Maf"/>
    <property type="match status" value="1"/>
</dbReference>
<keyword evidence="2" id="KW-0378">Hydrolase</keyword>
<dbReference type="HAMAP" id="MF_00528">
    <property type="entry name" value="Maf"/>
    <property type="match status" value="1"/>
</dbReference>
<dbReference type="AlphaFoldDB" id="V4A7S8"/>
<evidence type="ECO:0000313" key="4">
    <source>
        <dbReference type="Proteomes" id="UP000030746"/>
    </source>
</evidence>
<evidence type="ECO:0000256" key="1">
    <source>
        <dbReference type="ARBA" id="ARBA00001968"/>
    </source>
</evidence>
<protein>
    <submittedName>
        <fullName evidence="3">Uncharacterized protein</fullName>
    </submittedName>
</protein>
<dbReference type="InterPro" id="IPR003697">
    <property type="entry name" value="Maf-like"/>
</dbReference>
<dbReference type="GeneID" id="20244255"/>
<dbReference type="Proteomes" id="UP000030746">
    <property type="component" value="Unassembled WGS sequence"/>
</dbReference>